<dbReference type="EMBL" id="FOLQ01000008">
    <property type="protein sequence ID" value="SFD87537.1"/>
    <property type="molecule type" value="Genomic_DNA"/>
</dbReference>
<accession>A0A1I1VX43</accession>
<dbReference type="Gene3D" id="1.20.1270.360">
    <property type="match status" value="1"/>
</dbReference>
<dbReference type="CDD" id="cd08026">
    <property type="entry name" value="DUF326"/>
    <property type="match status" value="1"/>
</dbReference>
<evidence type="ECO:0000313" key="1">
    <source>
        <dbReference type="EMBL" id="SFD87537.1"/>
    </source>
</evidence>
<gene>
    <name evidence="1" type="ORF">SAMN05216167_10826</name>
</gene>
<dbReference type="PANTHER" id="PTHR37310">
    <property type="entry name" value="CYTOPLASMIC PROTEIN-RELATED"/>
    <property type="match status" value="1"/>
</dbReference>
<protein>
    <recommendedName>
        <fullName evidence="3">Four-helix bundle copper-binding protein</fullName>
    </recommendedName>
</protein>
<evidence type="ECO:0000313" key="2">
    <source>
        <dbReference type="Proteomes" id="UP000198598"/>
    </source>
</evidence>
<dbReference type="STRING" id="662367.SAMN05216167_10826"/>
<organism evidence="1 2">
    <name type="scientific">Spirosoma endophyticum</name>
    <dbReference type="NCBI Taxonomy" id="662367"/>
    <lineage>
        <taxon>Bacteria</taxon>
        <taxon>Pseudomonadati</taxon>
        <taxon>Bacteroidota</taxon>
        <taxon>Cytophagia</taxon>
        <taxon>Cytophagales</taxon>
        <taxon>Cytophagaceae</taxon>
        <taxon>Spirosoma</taxon>
    </lineage>
</organism>
<evidence type="ECO:0008006" key="3">
    <source>
        <dbReference type="Google" id="ProtNLM"/>
    </source>
</evidence>
<dbReference type="OrthoDB" id="5396211at2"/>
<keyword evidence="2" id="KW-1185">Reference proteome</keyword>
<dbReference type="RefSeq" id="WP_093829310.1">
    <property type="nucleotide sequence ID" value="NZ_FOLQ01000008.1"/>
</dbReference>
<dbReference type="Pfam" id="PF03860">
    <property type="entry name" value="Csp"/>
    <property type="match status" value="1"/>
</dbReference>
<dbReference type="InterPro" id="IPR005560">
    <property type="entry name" value="Csp_YhjQ"/>
</dbReference>
<name>A0A1I1VX43_9BACT</name>
<dbReference type="PANTHER" id="PTHR37310:SF1">
    <property type="entry name" value="CYTOPLASMIC PROTEIN"/>
    <property type="match status" value="1"/>
</dbReference>
<dbReference type="InterPro" id="IPR044543">
    <property type="entry name" value="YHJQ-like"/>
</dbReference>
<proteinExistence type="predicted"/>
<dbReference type="Proteomes" id="UP000198598">
    <property type="component" value="Unassembled WGS sequence"/>
</dbReference>
<sequence length="138" mass="15573">MIWKKNIYDSLTSCAALCNEFATECSNSEELETYYRSIFLNLDCADMCRNLAMLYVRGSENAYLLAKACIEVCEKCAEEVSQFTSDRSKQVYAICQQTICSCVGIIDMAPRTEHESRNPSVTPASLFYGIDVRDTLIN</sequence>
<dbReference type="AlphaFoldDB" id="A0A1I1VX43"/>
<reference evidence="1 2" key="1">
    <citation type="submission" date="2016-10" db="EMBL/GenBank/DDBJ databases">
        <authorList>
            <person name="de Groot N.N."/>
        </authorList>
    </citation>
    <scope>NUCLEOTIDE SEQUENCE [LARGE SCALE GENOMIC DNA]</scope>
    <source>
        <strain evidence="1 2">DSM 26130</strain>
    </source>
</reference>